<evidence type="ECO:0000256" key="1">
    <source>
        <dbReference type="SAM" id="MobiDB-lite"/>
    </source>
</evidence>
<evidence type="ECO:0000313" key="4">
    <source>
        <dbReference type="Proteomes" id="UP001642409"/>
    </source>
</evidence>
<feature type="compositionally biased region" description="Basic and acidic residues" evidence="1">
    <location>
        <begin position="99"/>
        <end position="108"/>
    </location>
</feature>
<reference evidence="3 4" key="2">
    <citation type="submission" date="2024-07" db="EMBL/GenBank/DDBJ databases">
        <authorList>
            <person name="Akdeniz Z."/>
        </authorList>
    </citation>
    <scope>NUCLEOTIDE SEQUENCE [LARGE SCALE GENOMIC DNA]</scope>
</reference>
<evidence type="ECO:0000313" key="3">
    <source>
        <dbReference type="EMBL" id="CAL6023245.1"/>
    </source>
</evidence>
<accession>A0AA86TQ02</accession>
<feature type="region of interest" description="Disordered" evidence="1">
    <location>
        <begin position="99"/>
        <end position="126"/>
    </location>
</feature>
<name>A0AA86TQ02_9EUKA</name>
<proteinExistence type="predicted"/>
<dbReference type="AlphaFoldDB" id="A0AA86TQ02"/>
<gene>
    <name evidence="2" type="ORF">HINF_LOCUS11670</name>
    <name evidence="3" type="ORF">HINF_LOCUS29038</name>
</gene>
<dbReference type="Proteomes" id="UP001642409">
    <property type="component" value="Unassembled WGS sequence"/>
</dbReference>
<keyword evidence="4" id="KW-1185">Reference proteome</keyword>
<dbReference type="EMBL" id="CAXDID020000093">
    <property type="protein sequence ID" value="CAL6023245.1"/>
    <property type="molecule type" value="Genomic_DNA"/>
</dbReference>
<dbReference type="EMBL" id="CATOUU010000302">
    <property type="protein sequence ID" value="CAI9924025.1"/>
    <property type="molecule type" value="Genomic_DNA"/>
</dbReference>
<organism evidence="2">
    <name type="scientific">Hexamita inflata</name>
    <dbReference type="NCBI Taxonomy" id="28002"/>
    <lineage>
        <taxon>Eukaryota</taxon>
        <taxon>Metamonada</taxon>
        <taxon>Diplomonadida</taxon>
        <taxon>Hexamitidae</taxon>
        <taxon>Hexamitinae</taxon>
        <taxon>Hexamita</taxon>
    </lineage>
</organism>
<feature type="compositionally biased region" description="Polar residues" evidence="1">
    <location>
        <begin position="110"/>
        <end position="126"/>
    </location>
</feature>
<evidence type="ECO:0000313" key="2">
    <source>
        <dbReference type="EMBL" id="CAI9924025.1"/>
    </source>
</evidence>
<sequence>MKKVQQEDTKLQLFLPIQKISTEENEIYVLFDKPTTKLTRTQQLLPLTIVDFETDEIDTEGDTTEVSEFQNIDLDKRRQIFEKQLNEAKQQMFKLIVEKKDRDKKDDQTEVTSADQKRTTVNQQQQPIINSTNARIVYESVVAKPEDVFVDINVQSRTFPKWQQW</sequence>
<reference evidence="2" key="1">
    <citation type="submission" date="2023-06" db="EMBL/GenBank/DDBJ databases">
        <authorList>
            <person name="Kurt Z."/>
        </authorList>
    </citation>
    <scope>NUCLEOTIDE SEQUENCE</scope>
</reference>
<comment type="caution">
    <text evidence="2">The sequence shown here is derived from an EMBL/GenBank/DDBJ whole genome shotgun (WGS) entry which is preliminary data.</text>
</comment>
<protein>
    <submittedName>
        <fullName evidence="3">Hypothetical_protein</fullName>
    </submittedName>
</protein>